<dbReference type="PANTHER" id="PTHR33375">
    <property type="entry name" value="CHROMOSOME-PARTITIONING PROTEIN PARB-RELATED"/>
    <property type="match status" value="1"/>
</dbReference>
<dbReference type="InterPro" id="IPR050336">
    <property type="entry name" value="Chromosome_partition/occlusion"/>
</dbReference>
<proteinExistence type="inferred from homology"/>
<dbReference type="PANTHER" id="PTHR33375:SF1">
    <property type="entry name" value="CHROMOSOME-PARTITIONING PROTEIN PARB-RELATED"/>
    <property type="match status" value="1"/>
</dbReference>
<organism evidence="6 7">
    <name type="scientific">Hydromonas duriensis</name>
    <dbReference type="NCBI Taxonomy" id="1527608"/>
    <lineage>
        <taxon>Bacteria</taxon>
        <taxon>Pseudomonadati</taxon>
        <taxon>Pseudomonadota</taxon>
        <taxon>Betaproteobacteria</taxon>
        <taxon>Burkholderiales</taxon>
        <taxon>Burkholderiaceae</taxon>
        <taxon>Hydromonas</taxon>
    </lineage>
</organism>
<dbReference type="SUPFAM" id="SSF109709">
    <property type="entry name" value="KorB DNA-binding domain-like"/>
    <property type="match status" value="1"/>
</dbReference>
<keyword evidence="3 6" id="KW-0238">DNA-binding</keyword>
<dbReference type="Pfam" id="PF02195">
    <property type="entry name" value="ParB_N"/>
    <property type="match status" value="1"/>
</dbReference>
<dbReference type="Gene3D" id="3.90.1530.30">
    <property type="match status" value="1"/>
</dbReference>
<comment type="caution">
    <text evidence="6">The sequence shown here is derived from an EMBL/GenBank/DDBJ whole genome shotgun (WGS) entry which is preliminary data.</text>
</comment>
<dbReference type="Pfam" id="PF23552">
    <property type="entry name" value="ParB_C"/>
    <property type="match status" value="1"/>
</dbReference>
<dbReference type="GO" id="GO:0045881">
    <property type="term" value="P:positive regulation of sporulation resulting in formation of a cellular spore"/>
    <property type="evidence" value="ECO:0007669"/>
    <property type="project" value="TreeGrafter"/>
</dbReference>
<accession>A0A4R6YAK8</accession>
<dbReference type="Gene3D" id="1.10.10.2830">
    <property type="match status" value="1"/>
</dbReference>
<evidence type="ECO:0000259" key="5">
    <source>
        <dbReference type="SMART" id="SM00470"/>
    </source>
</evidence>
<comment type="similarity">
    <text evidence="1">Belongs to the ParB family.</text>
</comment>
<dbReference type="FunFam" id="3.90.1530.30:FF:000001">
    <property type="entry name" value="Chromosome partitioning protein ParB"/>
    <property type="match status" value="1"/>
</dbReference>
<dbReference type="RefSeq" id="WP_133619072.1">
    <property type="nucleotide sequence ID" value="NZ_SNZE01000003.1"/>
</dbReference>
<dbReference type="OrthoDB" id="9802051at2"/>
<dbReference type="FunFam" id="1.10.10.2830:FF:000001">
    <property type="entry name" value="Chromosome partitioning protein ParB"/>
    <property type="match status" value="1"/>
</dbReference>
<dbReference type="GO" id="GO:0005694">
    <property type="term" value="C:chromosome"/>
    <property type="evidence" value="ECO:0007669"/>
    <property type="project" value="TreeGrafter"/>
</dbReference>
<name>A0A4R6YAK8_9BURK</name>
<protein>
    <submittedName>
        <fullName evidence="6">Chromosome segregation DNA-binding protein</fullName>
    </submittedName>
</protein>
<dbReference type="Proteomes" id="UP000294480">
    <property type="component" value="Unassembled WGS sequence"/>
</dbReference>
<evidence type="ECO:0000256" key="4">
    <source>
        <dbReference type="ARBA" id="ARBA00025472"/>
    </source>
</evidence>
<dbReference type="SUPFAM" id="SSF110849">
    <property type="entry name" value="ParB/Sulfiredoxin"/>
    <property type="match status" value="1"/>
</dbReference>
<keyword evidence="7" id="KW-1185">Reference proteome</keyword>
<dbReference type="InterPro" id="IPR057240">
    <property type="entry name" value="ParB_dimer_C"/>
</dbReference>
<dbReference type="InterPro" id="IPR041468">
    <property type="entry name" value="HTH_ParB/Spo0J"/>
</dbReference>
<dbReference type="GO" id="GO:0007059">
    <property type="term" value="P:chromosome segregation"/>
    <property type="evidence" value="ECO:0007669"/>
    <property type="project" value="UniProtKB-KW"/>
</dbReference>
<comment type="function">
    <text evidence="4">Involved in chromosome partition. Localize to both poles of the predivisional cell following completion of DNA replication. Binds to the DNA origin of replication.</text>
</comment>
<feature type="domain" description="ParB-like N-terminal" evidence="5">
    <location>
        <begin position="39"/>
        <end position="129"/>
    </location>
</feature>
<dbReference type="NCBIfam" id="TIGR00180">
    <property type="entry name" value="parB_part"/>
    <property type="match status" value="1"/>
</dbReference>
<dbReference type="EMBL" id="SNZE01000003">
    <property type="protein sequence ID" value="TDR32521.1"/>
    <property type="molecule type" value="Genomic_DNA"/>
</dbReference>
<evidence type="ECO:0000313" key="6">
    <source>
        <dbReference type="EMBL" id="TDR32521.1"/>
    </source>
</evidence>
<dbReference type="AlphaFoldDB" id="A0A4R6YAK8"/>
<gene>
    <name evidence="6" type="ORF">DFR44_10334</name>
</gene>
<keyword evidence="2" id="KW-0159">Chromosome partition</keyword>
<evidence type="ECO:0000256" key="2">
    <source>
        <dbReference type="ARBA" id="ARBA00022829"/>
    </source>
</evidence>
<reference evidence="6 7" key="1">
    <citation type="submission" date="2019-03" db="EMBL/GenBank/DDBJ databases">
        <title>Genomic Encyclopedia of Type Strains, Phase IV (KMG-IV): sequencing the most valuable type-strain genomes for metagenomic binning, comparative biology and taxonomic classification.</title>
        <authorList>
            <person name="Goeker M."/>
        </authorList>
    </citation>
    <scope>NUCLEOTIDE SEQUENCE [LARGE SCALE GENOMIC DNA]</scope>
    <source>
        <strain evidence="6 7">DSM 102852</strain>
    </source>
</reference>
<dbReference type="GO" id="GO:0003677">
    <property type="term" value="F:DNA binding"/>
    <property type="evidence" value="ECO:0007669"/>
    <property type="project" value="UniProtKB-KW"/>
</dbReference>
<dbReference type="InterPro" id="IPR036086">
    <property type="entry name" value="ParB/Sulfiredoxin_sf"/>
</dbReference>
<dbReference type="Pfam" id="PF17762">
    <property type="entry name" value="HTH_ParB"/>
    <property type="match status" value="1"/>
</dbReference>
<dbReference type="InterPro" id="IPR004437">
    <property type="entry name" value="ParB/RepB/Spo0J"/>
</dbReference>
<dbReference type="InterPro" id="IPR003115">
    <property type="entry name" value="ParB_N"/>
</dbReference>
<evidence type="ECO:0000256" key="3">
    <source>
        <dbReference type="ARBA" id="ARBA00023125"/>
    </source>
</evidence>
<dbReference type="SMART" id="SM00470">
    <property type="entry name" value="ParB"/>
    <property type="match status" value="1"/>
</dbReference>
<evidence type="ECO:0000313" key="7">
    <source>
        <dbReference type="Proteomes" id="UP000294480"/>
    </source>
</evidence>
<sequence>MVTKQKKGLGRGLESLLGASNSMNQQAHDAAENPAGNLQMLARDKMQAGKYQPRNHMDETALTELASSIASNGLMQPITVRAIGNDLYEIIAGERRYRAAGIAGLTEVPVLIVDVDDKQALSLALIENIQREDLNPLEEAQGLQRLIAEFNYTHDTCASAIGRSRSAVSNLLRLLNLAPAVQTMLLAGDIDMGHARALLSLESAQQVMLAQEINARRLSVRDTEKRVQAILKGEGDKKEKMRVVSGDIIRLEQQLSDCLGAAVSLKMGKKNQGKMVIEFANLDVLDGIMAKLGTPQ</sequence>
<evidence type="ECO:0000256" key="1">
    <source>
        <dbReference type="ARBA" id="ARBA00006295"/>
    </source>
</evidence>
<dbReference type="CDD" id="cd16393">
    <property type="entry name" value="SPO0J_N"/>
    <property type="match status" value="1"/>
</dbReference>